<protein>
    <recommendedName>
        <fullName evidence="9">Sof1-like protein domain-containing protein</fullName>
    </recommendedName>
</protein>
<dbReference type="SUPFAM" id="SSF50978">
    <property type="entry name" value="WD40 repeat-like"/>
    <property type="match status" value="1"/>
</dbReference>
<dbReference type="PROSITE" id="PS50082">
    <property type="entry name" value="WD_REPEATS_2"/>
    <property type="match status" value="3"/>
</dbReference>
<dbReference type="SMART" id="SM00320">
    <property type="entry name" value="WD40"/>
    <property type="match status" value="7"/>
</dbReference>
<evidence type="ECO:0000256" key="3">
    <source>
        <dbReference type="ARBA" id="ARBA00022574"/>
    </source>
</evidence>
<dbReference type="Pfam" id="PF04158">
    <property type="entry name" value="Sof1"/>
    <property type="match status" value="1"/>
</dbReference>
<feature type="region of interest" description="Disordered" evidence="8">
    <location>
        <begin position="13"/>
        <end position="37"/>
    </location>
</feature>
<comment type="subcellular location">
    <subcellularLocation>
        <location evidence="1">Nucleus</location>
        <location evidence="1">Nucleolus</location>
    </subcellularLocation>
</comment>
<dbReference type="PROSITE" id="PS50294">
    <property type="entry name" value="WD_REPEATS_REGION"/>
    <property type="match status" value="2"/>
</dbReference>
<name>A0A8H5FU65_9AGAR</name>
<evidence type="ECO:0000256" key="1">
    <source>
        <dbReference type="ARBA" id="ARBA00004604"/>
    </source>
</evidence>
<evidence type="ECO:0000256" key="2">
    <source>
        <dbReference type="ARBA" id="ARBA00005649"/>
    </source>
</evidence>
<dbReference type="Proteomes" id="UP000559027">
    <property type="component" value="Unassembled WGS sequence"/>
</dbReference>
<dbReference type="InterPro" id="IPR036322">
    <property type="entry name" value="WD40_repeat_dom_sf"/>
</dbReference>
<keyword evidence="3 7" id="KW-0853">WD repeat</keyword>
<dbReference type="InterPro" id="IPR001680">
    <property type="entry name" value="WD40_rpt"/>
</dbReference>
<keyword evidence="5" id="KW-0539">Nucleus</keyword>
<comment type="caution">
    <text evidence="10">The sequence shown here is derived from an EMBL/GenBank/DDBJ whole genome shotgun (WGS) entry which is preliminary data.</text>
</comment>
<dbReference type="GO" id="GO:0032040">
    <property type="term" value="C:small-subunit processome"/>
    <property type="evidence" value="ECO:0007669"/>
    <property type="project" value="TreeGrafter"/>
</dbReference>
<dbReference type="PANTHER" id="PTHR22851">
    <property type="entry name" value="U3 SMALL NUCLEOLAR RNA U3 SNORNA ASSOCIATED PROTEIN"/>
    <property type="match status" value="1"/>
</dbReference>
<dbReference type="PRINTS" id="PR00320">
    <property type="entry name" value="GPROTEINBRPT"/>
</dbReference>
<dbReference type="OrthoDB" id="10249065at2759"/>
<feature type="repeat" description="WD" evidence="7">
    <location>
        <begin position="113"/>
        <end position="153"/>
    </location>
</feature>
<gene>
    <name evidence="10" type="ORF">D9756_009716</name>
</gene>
<evidence type="ECO:0000313" key="10">
    <source>
        <dbReference type="EMBL" id="KAF5348838.1"/>
    </source>
</evidence>
<reference evidence="10 11" key="1">
    <citation type="journal article" date="2020" name="ISME J.">
        <title>Uncovering the hidden diversity of litter-decomposition mechanisms in mushroom-forming fungi.</title>
        <authorList>
            <person name="Floudas D."/>
            <person name="Bentzer J."/>
            <person name="Ahren D."/>
            <person name="Johansson T."/>
            <person name="Persson P."/>
            <person name="Tunlid A."/>
        </authorList>
    </citation>
    <scope>NUCLEOTIDE SEQUENCE [LARGE SCALE GENOMIC DNA]</scope>
    <source>
        <strain evidence="10 11">CBS 146.42</strain>
    </source>
</reference>
<dbReference type="AlphaFoldDB" id="A0A8H5FU65"/>
<dbReference type="InterPro" id="IPR015943">
    <property type="entry name" value="WD40/YVTN_repeat-like_dom_sf"/>
</dbReference>
<dbReference type="GO" id="GO:0000462">
    <property type="term" value="P:maturation of SSU-rRNA from tricistronic rRNA transcript (SSU-rRNA, 5.8S rRNA, LSU-rRNA)"/>
    <property type="evidence" value="ECO:0007669"/>
    <property type="project" value="TreeGrafter"/>
</dbReference>
<proteinExistence type="inferred from homology"/>
<feature type="compositionally biased region" description="Basic and acidic residues" evidence="8">
    <location>
        <begin position="439"/>
        <end position="458"/>
    </location>
</feature>
<evidence type="ECO:0000256" key="8">
    <source>
        <dbReference type="SAM" id="MobiDB-lite"/>
    </source>
</evidence>
<evidence type="ECO:0000313" key="11">
    <source>
        <dbReference type="Proteomes" id="UP000559027"/>
    </source>
</evidence>
<dbReference type="EMBL" id="JAACJO010000018">
    <property type="protein sequence ID" value="KAF5348838.1"/>
    <property type="molecule type" value="Genomic_DNA"/>
</dbReference>
<evidence type="ECO:0000259" key="9">
    <source>
        <dbReference type="Pfam" id="PF04158"/>
    </source>
</evidence>
<keyword evidence="11" id="KW-1185">Reference proteome</keyword>
<dbReference type="Gene3D" id="2.130.10.10">
    <property type="entry name" value="YVTN repeat-like/Quinoprotein amine dehydrogenase"/>
    <property type="match status" value="2"/>
</dbReference>
<keyword evidence="4" id="KW-0677">Repeat</keyword>
<accession>A0A8H5FU65</accession>
<dbReference type="PANTHER" id="PTHR22851:SF0">
    <property type="entry name" value="DDB1- AND CUL4-ASSOCIATED FACTOR 13"/>
    <property type="match status" value="1"/>
</dbReference>
<dbReference type="Pfam" id="PF00400">
    <property type="entry name" value="WD40"/>
    <property type="match status" value="3"/>
</dbReference>
<comment type="similarity">
    <text evidence="2">Belongs to the WD repeat DCAF13/WDSOF1 family.</text>
</comment>
<feature type="repeat" description="WD" evidence="7">
    <location>
        <begin position="334"/>
        <end position="375"/>
    </location>
</feature>
<feature type="repeat" description="WD" evidence="7">
    <location>
        <begin position="288"/>
        <end position="329"/>
    </location>
</feature>
<organism evidence="10 11">
    <name type="scientific">Leucocoprinus leucothites</name>
    <dbReference type="NCBI Taxonomy" id="201217"/>
    <lineage>
        <taxon>Eukaryota</taxon>
        <taxon>Fungi</taxon>
        <taxon>Dikarya</taxon>
        <taxon>Basidiomycota</taxon>
        <taxon>Agaricomycotina</taxon>
        <taxon>Agaricomycetes</taxon>
        <taxon>Agaricomycetidae</taxon>
        <taxon>Agaricales</taxon>
        <taxon>Agaricineae</taxon>
        <taxon>Agaricaceae</taxon>
        <taxon>Leucocoprinus</taxon>
    </lineage>
</organism>
<dbReference type="InterPro" id="IPR051733">
    <property type="entry name" value="WD_repeat_DCAF13/WDSOF1"/>
</dbReference>
<evidence type="ECO:0000256" key="4">
    <source>
        <dbReference type="ARBA" id="ARBA00022737"/>
    </source>
</evidence>
<dbReference type="InterPro" id="IPR007287">
    <property type="entry name" value="Sof1"/>
</dbReference>
<evidence type="ECO:0000256" key="5">
    <source>
        <dbReference type="ARBA" id="ARBA00023242"/>
    </source>
</evidence>
<dbReference type="InterPro" id="IPR020472">
    <property type="entry name" value="WD40_PAC1"/>
</dbReference>
<feature type="domain" description="Sof1-like protein" evidence="9">
    <location>
        <begin position="367"/>
        <end position="453"/>
    </location>
</feature>
<evidence type="ECO:0000256" key="6">
    <source>
        <dbReference type="ARBA" id="ARBA00023274"/>
    </source>
</evidence>
<evidence type="ECO:0000256" key="7">
    <source>
        <dbReference type="PROSITE-ProRule" id="PRU00221"/>
    </source>
</evidence>
<sequence length="458" mass="51324">MVSDFERQRISVLQHAPEQHLPTRPGDPTPQSRNLNPLMHPFARARERTRALNAAKMDRIFAKPFVAALEGHIDAIETMAKQPDSLVNVASGSWGGDVIIHNLSTRQITTKIPKAHKGKVSGLCYASADGLLSCGVDRTVKLWSIDDGSNESVLTQPINIFPGKTAFNAIDHHRSDRLFATASNIVQIWDETKTSPISNLTFPTSTETIAALKFNLAEPSILASCGSDRTFTLYDIRTSKAERRVIMNFQSTSLSWSPTLPTLLLLASEDHNLYTFDVRHLDRPTQIYKAHSSAVTSCDWSPTGTEFVSGGWDKTVRIWQFKDGKGAQRPEVYHTKRMQRVTSTVFSGDARFILSGSDDGNVRVWKAKASEKLGVVTARERAAIEYRSKLKERWSVDTEVSRISRSRHIPKAVRSTDKLKHTMVEARRVKEERRRKHTRAGDSKPKAEKKKVVVAEQT</sequence>
<feature type="region of interest" description="Disordered" evidence="8">
    <location>
        <begin position="427"/>
        <end position="458"/>
    </location>
</feature>
<keyword evidence="6" id="KW-0687">Ribonucleoprotein</keyword>